<protein>
    <submittedName>
        <fullName evidence="1">Uncharacterized protein</fullName>
    </submittedName>
</protein>
<dbReference type="AlphaFoldDB" id="A0A3Q2HQC7"/>
<dbReference type="Proteomes" id="UP000002281">
    <property type="component" value="Chromosome 14"/>
</dbReference>
<organism evidence="1 2">
    <name type="scientific">Equus caballus</name>
    <name type="common">Horse</name>
    <dbReference type="NCBI Taxonomy" id="9796"/>
    <lineage>
        <taxon>Eukaryota</taxon>
        <taxon>Metazoa</taxon>
        <taxon>Chordata</taxon>
        <taxon>Craniata</taxon>
        <taxon>Vertebrata</taxon>
        <taxon>Euteleostomi</taxon>
        <taxon>Mammalia</taxon>
        <taxon>Eutheria</taxon>
        <taxon>Laurasiatheria</taxon>
        <taxon>Perissodactyla</taxon>
        <taxon>Equidae</taxon>
        <taxon>Equus</taxon>
    </lineage>
</organism>
<accession>A0A3Q2HQC7</accession>
<reference evidence="1" key="3">
    <citation type="submission" date="2025-09" db="UniProtKB">
        <authorList>
            <consortium name="Ensembl"/>
        </authorList>
    </citation>
    <scope>IDENTIFICATION</scope>
    <source>
        <strain evidence="1">Thoroughbred</strain>
    </source>
</reference>
<reference evidence="1 2" key="1">
    <citation type="journal article" date="2009" name="Science">
        <title>Genome sequence, comparative analysis, and population genetics of the domestic horse.</title>
        <authorList>
            <consortium name="Broad Institute Genome Sequencing Platform"/>
            <consortium name="Broad Institute Whole Genome Assembly Team"/>
            <person name="Wade C.M."/>
            <person name="Giulotto E."/>
            <person name="Sigurdsson S."/>
            <person name="Zoli M."/>
            <person name="Gnerre S."/>
            <person name="Imsland F."/>
            <person name="Lear T.L."/>
            <person name="Adelson D.L."/>
            <person name="Bailey E."/>
            <person name="Bellone R.R."/>
            <person name="Bloecker H."/>
            <person name="Distl O."/>
            <person name="Edgar R.C."/>
            <person name="Garber M."/>
            <person name="Leeb T."/>
            <person name="Mauceli E."/>
            <person name="MacLeod J.N."/>
            <person name="Penedo M.C.T."/>
            <person name="Raison J.M."/>
            <person name="Sharpe T."/>
            <person name="Vogel J."/>
            <person name="Andersson L."/>
            <person name="Antczak D.F."/>
            <person name="Biagi T."/>
            <person name="Binns M.M."/>
            <person name="Chowdhary B.P."/>
            <person name="Coleman S.J."/>
            <person name="Della Valle G."/>
            <person name="Fryc S."/>
            <person name="Guerin G."/>
            <person name="Hasegawa T."/>
            <person name="Hill E.W."/>
            <person name="Jurka J."/>
            <person name="Kiialainen A."/>
            <person name="Lindgren G."/>
            <person name="Liu J."/>
            <person name="Magnani E."/>
            <person name="Mickelson J.R."/>
            <person name="Murray J."/>
            <person name="Nergadze S.G."/>
            <person name="Onofrio R."/>
            <person name="Pedroni S."/>
            <person name="Piras M.F."/>
            <person name="Raudsepp T."/>
            <person name="Rocchi M."/>
            <person name="Roeed K.H."/>
            <person name="Ryder O.A."/>
            <person name="Searle S."/>
            <person name="Skow L."/>
            <person name="Swinburne J.E."/>
            <person name="Syvaenen A.C."/>
            <person name="Tozaki T."/>
            <person name="Valberg S.J."/>
            <person name="Vaudin M."/>
            <person name="White J.R."/>
            <person name="Zody M.C."/>
            <person name="Lander E.S."/>
            <person name="Lindblad-Toh K."/>
        </authorList>
    </citation>
    <scope>NUCLEOTIDE SEQUENCE [LARGE SCALE GENOMIC DNA]</scope>
    <source>
        <strain evidence="1 2">Thoroughbred</strain>
    </source>
</reference>
<dbReference type="Ensembl" id="ENSECAT00000063021.1">
    <property type="protein sequence ID" value="ENSECAP00000037305.1"/>
    <property type="gene ID" value="ENSECAG00000035044.1"/>
</dbReference>
<dbReference type="PaxDb" id="9796-ENSECAP00000037305"/>
<sequence>MTFATKSSNQNFVTHLNEIQATIIGHKGCDFFAVLDQLHPDTLPDGRIWLFDIHLHFFQHNSLRMGSASERVGLQGCAQMGFLVLLIVPLLISSVAAELPGRTKTATLEGATSHREQAPPSQGPLRLSAPRLIRGWRLSFEYDKFPLLFRTYKPESAFYLICMKFRDI</sequence>
<evidence type="ECO:0000313" key="1">
    <source>
        <dbReference type="Ensembl" id="ENSECAP00000037305.1"/>
    </source>
</evidence>
<keyword evidence="2" id="KW-1185">Reference proteome</keyword>
<dbReference type="InParanoid" id="A0A3Q2HQC7"/>
<reference evidence="1" key="2">
    <citation type="submission" date="2025-08" db="UniProtKB">
        <authorList>
            <consortium name="Ensembl"/>
        </authorList>
    </citation>
    <scope>IDENTIFICATION</scope>
    <source>
        <strain evidence="1">Thoroughbred</strain>
    </source>
</reference>
<evidence type="ECO:0000313" key="2">
    <source>
        <dbReference type="Proteomes" id="UP000002281"/>
    </source>
</evidence>
<proteinExistence type="predicted"/>
<name>A0A3Q2HQC7_HORSE</name>
<dbReference type="Bgee" id="ENSECAG00000035044">
    <property type="expression patterns" value="Expressed in articular cartilage of joint and 20 other cell types or tissues"/>
</dbReference>
<dbReference type="GeneTree" id="ENSGT01100000266343"/>